<gene>
    <name evidence="2" type="ORF">DKT68_19600</name>
</gene>
<name>A0A317CYL7_9ACTN</name>
<evidence type="ECO:0000256" key="1">
    <source>
        <dbReference type="SAM" id="MobiDB-lite"/>
    </source>
</evidence>
<accession>A0A317CYL7</accession>
<proteinExistence type="predicted"/>
<dbReference type="AlphaFoldDB" id="A0A317CYL7"/>
<comment type="caution">
    <text evidence="2">The sequence shown here is derived from an EMBL/GenBank/DDBJ whole genome shotgun (WGS) entry which is preliminary data.</text>
</comment>
<keyword evidence="3" id="KW-1185">Reference proteome</keyword>
<evidence type="ECO:0000313" key="3">
    <source>
        <dbReference type="Proteomes" id="UP000245410"/>
    </source>
</evidence>
<protein>
    <submittedName>
        <fullName evidence="2">Uncharacterized protein</fullName>
    </submittedName>
</protein>
<evidence type="ECO:0000313" key="2">
    <source>
        <dbReference type="EMBL" id="PWR07274.1"/>
    </source>
</evidence>
<dbReference type="Proteomes" id="UP000245410">
    <property type="component" value="Unassembled WGS sequence"/>
</dbReference>
<feature type="region of interest" description="Disordered" evidence="1">
    <location>
        <begin position="64"/>
        <end position="115"/>
    </location>
</feature>
<sequence length="300" mass="32072">MGCSHAQDCPLFPLLNASLRDWRNHYCDSEQGWLTCARYQLYRTGQLVPITLLPNGVDAFRPVPAAVPRSNQPVNARRPWTSATSREESDRLPAAESGGAAELTPPVNHPDRSGVRDKVSDAWVLAVADDAKSRGGERLHVWVTSQEKPWAAPFPIRQPGEPSHADGPAVVAVAWFEPASAAWTETLTGLRCEAQVEAAILLGLPRWPSATPPARVTTWGVGLGATGLALHDPTGHVFAYGVAGIPSTWTTAARALGAVAVVYGVGPLQQAVHPEPPPAQRLTEARRDGTIAAAWVPLLE</sequence>
<dbReference type="EMBL" id="QGKR01000226">
    <property type="protein sequence ID" value="PWR07274.1"/>
    <property type="molecule type" value="Genomic_DNA"/>
</dbReference>
<organism evidence="2 3">
    <name type="scientific">Micromonospora acroterricola</name>
    <dbReference type="NCBI Taxonomy" id="2202421"/>
    <lineage>
        <taxon>Bacteria</taxon>
        <taxon>Bacillati</taxon>
        <taxon>Actinomycetota</taxon>
        <taxon>Actinomycetes</taxon>
        <taxon>Micromonosporales</taxon>
        <taxon>Micromonosporaceae</taxon>
        <taxon>Micromonospora</taxon>
    </lineage>
</organism>
<reference evidence="2 3" key="1">
    <citation type="submission" date="2018-05" db="EMBL/GenBank/DDBJ databases">
        <title>Micromonospora atacamensis sp. nov., a novel actinobacteria isolated from high altitude Atacama Desert soil.</title>
        <authorList>
            <person name="Carro L."/>
            <person name="Golinska P."/>
            <person name="Klenk H.-P."/>
            <person name="Goodfellow M."/>
        </authorList>
    </citation>
    <scope>NUCLEOTIDE SEQUENCE [LARGE SCALE GENOMIC DNA]</scope>
    <source>
        <strain evidence="2 3">5R2A7</strain>
    </source>
</reference>